<keyword evidence="8" id="KW-0694">RNA-binding</keyword>
<dbReference type="Gene3D" id="3.40.50.300">
    <property type="entry name" value="P-loop containing nucleotide triphosphate hydrolases"/>
    <property type="match status" value="2"/>
</dbReference>
<dbReference type="InParanoid" id="K1X8L2"/>
<evidence type="ECO:0000313" key="15">
    <source>
        <dbReference type="Proteomes" id="UP000006753"/>
    </source>
</evidence>
<evidence type="ECO:0000256" key="3">
    <source>
        <dbReference type="ARBA" id="ARBA00022741"/>
    </source>
</evidence>
<feature type="domain" description="Dicer dsRNA-binding fold" evidence="13">
    <location>
        <begin position="619"/>
        <end position="712"/>
    </location>
</feature>
<keyword evidence="4" id="KW-0378">Hydrolase</keyword>
<protein>
    <submittedName>
        <fullName evidence="14">RNase3 domain-containing protein</fullName>
    </submittedName>
</protein>
<dbReference type="OMA" id="HFCAVIP"/>
<dbReference type="CDD" id="cd00593">
    <property type="entry name" value="RIBOc"/>
    <property type="match status" value="2"/>
</dbReference>
<dbReference type="SMART" id="SM00487">
    <property type="entry name" value="DEXDc"/>
    <property type="match status" value="1"/>
</dbReference>
<dbReference type="PANTHER" id="PTHR14950">
    <property type="entry name" value="DICER-RELATED"/>
    <property type="match status" value="1"/>
</dbReference>
<evidence type="ECO:0000259" key="12">
    <source>
        <dbReference type="PROSITE" id="PS51194"/>
    </source>
</evidence>
<dbReference type="Gene3D" id="1.10.1520.10">
    <property type="entry name" value="Ribonuclease III domain"/>
    <property type="match status" value="2"/>
</dbReference>
<dbReference type="InterPro" id="IPR038248">
    <property type="entry name" value="Dicer_dimer_sf"/>
</dbReference>
<evidence type="ECO:0000256" key="9">
    <source>
        <dbReference type="SAM" id="MobiDB-lite"/>
    </source>
</evidence>
<evidence type="ECO:0000259" key="13">
    <source>
        <dbReference type="PROSITE" id="PS51327"/>
    </source>
</evidence>
<evidence type="ECO:0000313" key="14">
    <source>
        <dbReference type="EMBL" id="EKD17033.1"/>
    </source>
</evidence>
<dbReference type="OrthoDB" id="416741at2759"/>
<evidence type="ECO:0000259" key="10">
    <source>
        <dbReference type="PROSITE" id="PS50142"/>
    </source>
</evidence>
<dbReference type="InterPro" id="IPR001650">
    <property type="entry name" value="Helicase_C-like"/>
</dbReference>
<dbReference type="GO" id="GO:0050688">
    <property type="term" value="P:regulation of defense response to virus"/>
    <property type="evidence" value="ECO:0007669"/>
    <property type="project" value="UniProtKB-KW"/>
</dbReference>
<dbReference type="InterPro" id="IPR014001">
    <property type="entry name" value="Helicase_ATP-bd"/>
</dbReference>
<feature type="domain" description="RNase III" evidence="10">
    <location>
        <begin position="969"/>
        <end position="1122"/>
    </location>
</feature>
<evidence type="ECO:0000256" key="5">
    <source>
        <dbReference type="ARBA" id="ARBA00022806"/>
    </source>
</evidence>
<dbReference type="PROSITE" id="PS51327">
    <property type="entry name" value="DICER_DSRBF"/>
    <property type="match status" value="1"/>
</dbReference>
<gene>
    <name evidence="14" type="ORF">MBM_04610</name>
</gene>
<keyword evidence="6" id="KW-0067">ATP-binding</keyword>
<dbReference type="PROSITE" id="PS00517">
    <property type="entry name" value="RNASE_3_1"/>
    <property type="match status" value="1"/>
</dbReference>
<feature type="domain" description="Helicase ATP-binding" evidence="11">
    <location>
        <begin position="76"/>
        <end position="254"/>
    </location>
</feature>
<dbReference type="InterPro" id="IPR011545">
    <property type="entry name" value="DEAD/DEAH_box_helicase_dom"/>
</dbReference>
<dbReference type="Gene3D" id="3.30.160.380">
    <property type="entry name" value="Dicer dimerisation domain"/>
    <property type="match status" value="1"/>
</dbReference>
<dbReference type="GO" id="GO:0005634">
    <property type="term" value="C:nucleus"/>
    <property type="evidence" value="ECO:0007669"/>
    <property type="project" value="TreeGrafter"/>
</dbReference>
<proteinExistence type="inferred from homology"/>
<accession>K1X8L2</accession>
<evidence type="ECO:0000256" key="6">
    <source>
        <dbReference type="ARBA" id="ARBA00022840"/>
    </source>
</evidence>
<dbReference type="InterPro" id="IPR000999">
    <property type="entry name" value="RNase_III_dom"/>
</dbReference>
<keyword evidence="3" id="KW-0547">Nucleotide-binding</keyword>
<dbReference type="InterPro" id="IPR005034">
    <property type="entry name" value="Dicer_dimerisation"/>
</dbReference>
<dbReference type="InterPro" id="IPR027417">
    <property type="entry name" value="P-loop_NTPase"/>
</dbReference>
<dbReference type="GO" id="GO:0005524">
    <property type="term" value="F:ATP binding"/>
    <property type="evidence" value="ECO:0007669"/>
    <property type="project" value="UniProtKB-KW"/>
</dbReference>
<dbReference type="CDD" id="cd18034">
    <property type="entry name" value="DEXHc_dicer"/>
    <property type="match status" value="1"/>
</dbReference>
<dbReference type="PROSITE" id="PS50142">
    <property type="entry name" value="RNASE_3_2"/>
    <property type="match status" value="2"/>
</dbReference>
<dbReference type="GO" id="GO:0004386">
    <property type="term" value="F:helicase activity"/>
    <property type="evidence" value="ECO:0007669"/>
    <property type="project" value="UniProtKB-KW"/>
</dbReference>
<dbReference type="Pfam" id="PF00270">
    <property type="entry name" value="DEAD"/>
    <property type="match status" value="1"/>
</dbReference>
<dbReference type="Pfam" id="PF00636">
    <property type="entry name" value="Ribonuclease_3"/>
    <property type="match status" value="2"/>
</dbReference>
<evidence type="ECO:0000256" key="1">
    <source>
        <dbReference type="ARBA" id="ARBA00022721"/>
    </source>
</evidence>
<sequence length="1477" mass="166640">MQDLRDAFLPTLSQEHASAPLDNEIRNVEVQMTEDQDMDGEDVSVAAAVLDDSGPLRPLDPSIPGVIKPRPYQQEMLQESLKRNIIVAMDTGSGKTHIAVMRMQHEIERSSPNQIIWFLAPTVDLCDQQFAYIQSQITAVQSKFLRGDDGVDRWTEQTHWNAVLKNVKIVVSTYQILLDALSHGFVSMETLALIVFDEAHNCVKSHAGAKIMTNFYHGRKASNLGVPRILGLTASPVMRSDPRSLVKIEEVLDAICRTPSKHRSELRLQVKLPKLVTVLYQTAPQAGSEGHTKTMKTLEDAFSNMEVTADPWYLYLSKDTSEKGRKKFDRLRINHNTWCHSQMKSFHTTATKILRDLGAWAADYYVSQVIRKLTKVANGSATHTDLSDMSKAEKLHLTKVLQQVELSQRSCLGFEDLHLLSDKVTKLIDVLLNEPASFSGIVFVQVRDLATLDRQSMKTYLTTGASDSSHPAPSDIGTPLVRARVRNISDLIDLNEQKHTLSRFKSGQINLAIATSVLEEGIDVPACNTVICFQAPANIKSFVQRRGRARHRDSRLVLLSDYADGKVVEWKKLEEDMRKMYEDERRTLQSLLLAEDSEEDDGRVFRVETTGALLDMDNAVAHLYHFCAKIPQSAYVDRRPEFTCCEESGLSRAEVVLPLSVDQTVRVAQSLRPWQSEKNAIKDAAFQAYIALYKAGLVNDNLLPNLGIDIVPHDLRSSANGDSRASLEKVKEQYNPWRDFAYAWRSAEKWYQYTVRYQDLDFAMLVPAPLAVRKIEPITLYWDRTTAFNLHFNSNSYPAIPEALPIGTEHTWALLKSAFGSRFQVEKKPFALQFVVDYGTPLIDLMGVKDTQPYELGPSSGLIRDKDDRNVAYLFQELLPGKPDINLVQKPYQDYEDSTDSPHVSVTRLPSRSDFFRKPPPTNDAPSKKPYSTVLPLTRCTEDKMPRILYQFGRFIPSIMYRLEKSFLATLLTKTILKDIQIQDLNGIVTAITASSASDESHYENIKYEANYQRLEFLGDTILKMCTSIQLMAQYPLWHEGYLTELKGRIVSNSCLYAAAIENGLDRFIITKKFSGHKWRPTYVDDLLAMGTDHVDKPRTMSSKIPADVVEALIGACYEDGEMGFEKPLQCLKIFIPRIDWQPLAQSQSLLFQRAPNVELPQTLRILEDMLGYEFNNKGLLVEAVTHASYNLGSASLERLEFLGDAILDYLVVERLMQTEDGTFISHVKMHLIRTALVNADILAFLCMEFHTTQEVIDLEIQPDGGSPQERPKMATLPLWKFMRHTSSAIAAEQQVAAELHDLLAPKIRDVFDSGKNYPWALLARQQAPKFFSDLVESLIGALYVDSGLDACRQFLERLKIWSIYRRLRFGAMEVYNPKEELGILAAAERVEYKLSTAPDTPEGEESRGLVCRVFVGEREIACVQDGVSRIEIETRGAEEAVRILRAERPGDISGVEQDVDLPELTEGDVVMAGTDS</sequence>
<dbReference type="HOGENOM" id="CLU_000907_4_6_1"/>
<evidence type="ECO:0000256" key="8">
    <source>
        <dbReference type="PROSITE-ProRule" id="PRU00657"/>
    </source>
</evidence>
<organism evidence="14 15">
    <name type="scientific">Marssonina brunnea f. sp. multigermtubi (strain MB_m1)</name>
    <name type="common">Marssonina leaf spot fungus</name>
    <dbReference type="NCBI Taxonomy" id="1072389"/>
    <lineage>
        <taxon>Eukaryota</taxon>
        <taxon>Fungi</taxon>
        <taxon>Dikarya</taxon>
        <taxon>Ascomycota</taxon>
        <taxon>Pezizomycotina</taxon>
        <taxon>Leotiomycetes</taxon>
        <taxon>Helotiales</taxon>
        <taxon>Drepanopezizaceae</taxon>
        <taxon>Drepanopeziza</taxon>
    </lineage>
</organism>
<dbReference type="GO" id="GO:0051607">
    <property type="term" value="P:defense response to virus"/>
    <property type="evidence" value="ECO:0007669"/>
    <property type="project" value="UniProtKB-KW"/>
</dbReference>
<dbReference type="EMBL" id="JH921437">
    <property type="protein sequence ID" value="EKD17033.1"/>
    <property type="molecule type" value="Genomic_DNA"/>
</dbReference>
<keyword evidence="15" id="KW-1185">Reference proteome</keyword>
<dbReference type="eggNOG" id="KOG0701">
    <property type="taxonomic scope" value="Eukaryota"/>
</dbReference>
<dbReference type="PANTHER" id="PTHR14950:SF37">
    <property type="entry name" value="ENDORIBONUCLEASE DICER"/>
    <property type="match status" value="1"/>
</dbReference>
<dbReference type="GO" id="GO:0003723">
    <property type="term" value="F:RNA binding"/>
    <property type="evidence" value="ECO:0007669"/>
    <property type="project" value="UniProtKB-UniRule"/>
</dbReference>
<dbReference type="KEGG" id="mbe:MBM_04610"/>
<dbReference type="Proteomes" id="UP000006753">
    <property type="component" value="Unassembled WGS sequence"/>
</dbReference>
<evidence type="ECO:0000256" key="4">
    <source>
        <dbReference type="ARBA" id="ARBA00022801"/>
    </source>
</evidence>
<dbReference type="Pfam" id="PF03368">
    <property type="entry name" value="Dicer_dimer"/>
    <property type="match status" value="1"/>
</dbReference>
<dbReference type="InterPro" id="IPR036389">
    <property type="entry name" value="RNase_III_sf"/>
</dbReference>
<keyword evidence="2" id="KW-0677">Repeat</keyword>
<keyword evidence="7" id="KW-0051">Antiviral defense</keyword>
<dbReference type="GO" id="GO:0005737">
    <property type="term" value="C:cytoplasm"/>
    <property type="evidence" value="ECO:0007669"/>
    <property type="project" value="TreeGrafter"/>
</dbReference>
<feature type="compositionally biased region" description="Polar residues" evidence="9">
    <location>
        <begin position="901"/>
        <end position="910"/>
    </location>
</feature>
<evidence type="ECO:0000256" key="2">
    <source>
        <dbReference type="ARBA" id="ARBA00022737"/>
    </source>
</evidence>
<dbReference type="SMART" id="SM00490">
    <property type="entry name" value="HELICc"/>
    <property type="match status" value="1"/>
</dbReference>
<dbReference type="PROSITE" id="PS51194">
    <property type="entry name" value="HELICASE_CTER"/>
    <property type="match status" value="1"/>
</dbReference>
<dbReference type="SUPFAM" id="SSF52540">
    <property type="entry name" value="P-loop containing nucleoside triphosphate hydrolases"/>
    <property type="match status" value="1"/>
</dbReference>
<evidence type="ECO:0000259" key="11">
    <source>
        <dbReference type="PROSITE" id="PS51192"/>
    </source>
</evidence>
<keyword evidence="1" id="KW-0930">Antiviral protein</keyword>
<feature type="domain" description="Helicase C-terminal" evidence="12">
    <location>
        <begin position="423"/>
        <end position="599"/>
    </location>
</feature>
<dbReference type="STRING" id="1072389.K1X8L2"/>
<dbReference type="SMART" id="SM00535">
    <property type="entry name" value="RIBOc"/>
    <property type="match status" value="2"/>
</dbReference>
<dbReference type="GO" id="GO:0004525">
    <property type="term" value="F:ribonuclease III activity"/>
    <property type="evidence" value="ECO:0007669"/>
    <property type="project" value="InterPro"/>
</dbReference>
<dbReference type="SUPFAM" id="SSF69065">
    <property type="entry name" value="RNase III domain-like"/>
    <property type="match status" value="2"/>
</dbReference>
<keyword evidence="5" id="KW-0347">Helicase</keyword>
<feature type="region of interest" description="Disordered" evidence="9">
    <location>
        <begin position="894"/>
        <end position="930"/>
    </location>
</feature>
<reference evidence="14 15" key="1">
    <citation type="journal article" date="2012" name="BMC Genomics">
        <title>Sequencing the genome of Marssonina brunnea reveals fungus-poplar co-evolution.</title>
        <authorList>
            <person name="Zhu S."/>
            <person name="Cao Y.-Z."/>
            <person name="Jiang C."/>
            <person name="Tan B.-Y."/>
            <person name="Wang Z."/>
            <person name="Feng S."/>
            <person name="Zhang L."/>
            <person name="Su X.-H."/>
            <person name="Brejova B."/>
            <person name="Vinar T."/>
            <person name="Xu M."/>
            <person name="Wang M.-X."/>
            <person name="Zhang S.-G."/>
            <person name="Huang M.-R."/>
            <person name="Wu R."/>
            <person name="Zhou Y."/>
        </authorList>
    </citation>
    <scope>NUCLEOTIDE SEQUENCE [LARGE SCALE GENOMIC DNA]</scope>
    <source>
        <strain evidence="14 15">MB_m1</strain>
    </source>
</reference>
<evidence type="ECO:0000256" key="7">
    <source>
        <dbReference type="ARBA" id="ARBA00023118"/>
    </source>
</evidence>
<feature type="domain" description="RNase III" evidence="10">
    <location>
        <begin position="1164"/>
        <end position="1348"/>
    </location>
</feature>
<comment type="similarity">
    <text evidence="8">Belongs to the helicase family. Dicer subfamily.</text>
</comment>
<dbReference type="GO" id="GO:0030422">
    <property type="term" value="P:siRNA processing"/>
    <property type="evidence" value="ECO:0007669"/>
    <property type="project" value="TreeGrafter"/>
</dbReference>
<dbReference type="PROSITE" id="PS51192">
    <property type="entry name" value="HELICASE_ATP_BIND_1"/>
    <property type="match status" value="1"/>
</dbReference>
<name>K1X8L2_MARBU</name>
<dbReference type="Pfam" id="PF00271">
    <property type="entry name" value="Helicase_C"/>
    <property type="match status" value="1"/>
</dbReference>